<keyword evidence="3" id="KW-1185">Reference proteome</keyword>
<feature type="chain" id="PRO_5045182244" description="Secreted protein" evidence="1">
    <location>
        <begin position="23"/>
        <end position="77"/>
    </location>
</feature>
<organism evidence="2 3">
    <name type="scientific">Micromonospora azadirachtae</name>
    <dbReference type="NCBI Taxonomy" id="1970735"/>
    <lineage>
        <taxon>Bacteria</taxon>
        <taxon>Bacillati</taxon>
        <taxon>Actinomycetota</taxon>
        <taxon>Actinomycetes</taxon>
        <taxon>Micromonosporales</taxon>
        <taxon>Micromonosporaceae</taxon>
        <taxon>Micromonospora</taxon>
    </lineage>
</organism>
<sequence>MSFRSQVAGSSAVFAGSSAVFAGSSAVFAASDRVGGRLVRGLGRLRPSRSRFPALSGWESARYPPLDEWLASSQRWR</sequence>
<feature type="signal peptide" evidence="1">
    <location>
        <begin position="1"/>
        <end position="22"/>
    </location>
</feature>
<proteinExistence type="predicted"/>
<comment type="caution">
    <text evidence="2">The sequence shown here is derived from an EMBL/GenBank/DDBJ whole genome shotgun (WGS) entry which is preliminary data.</text>
</comment>
<dbReference type="Proteomes" id="UP001597053">
    <property type="component" value="Unassembled WGS sequence"/>
</dbReference>
<gene>
    <name evidence="2" type="ORF">ACFQZ8_32100</name>
</gene>
<dbReference type="EMBL" id="JBHTHM010002908">
    <property type="protein sequence ID" value="MFD0788583.1"/>
    <property type="molecule type" value="Genomic_DNA"/>
</dbReference>
<evidence type="ECO:0000313" key="2">
    <source>
        <dbReference type="EMBL" id="MFD0788583.1"/>
    </source>
</evidence>
<accession>A0ABW3AC69</accession>
<evidence type="ECO:0008006" key="4">
    <source>
        <dbReference type="Google" id="ProtNLM"/>
    </source>
</evidence>
<protein>
    <recommendedName>
        <fullName evidence="4">Secreted protein</fullName>
    </recommendedName>
</protein>
<reference evidence="3" key="1">
    <citation type="journal article" date="2019" name="Int. J. Syst. Evol. Microbiol.">
        <title>The Global Catalogue of Microorganisms (GCM) 10K type strain sequencing project: providing services to taxonomists for standard genome sequencing and annotation.</title>
        <authorList>
            <consortium name="The Broad Institute Genomics Platform"/>
            <consortium name="The Broad Institute Genome Sequencing Center for Infectious Disease"/>
            <person name="Wu L."/>
            <person name="Ma J."/>
        </authorList>
    </citation>
    <scope>NUCLEOTIDE SEQUENCE [LARGE SCALE GENOMIC DNA]</scope>
    <source>
        <strain evidence="3">JCM 32148</strain>
    </source>
</reference>
<evidence type="ECO:0000256" key="1">
    <source>
        <dbReference type="SAM" id="SignalP"/>
    </source>
</evidence>
<evidence type="ECO:0000313" key="3">
    <source>
        <dbReference type="Proteomes" id="UP001597053"/>
    </source>
</evidence>
<keyword evidence="1" id="KW-0732">Signal</keyword>
<name>A0ABW3AC69_9ACTN</name>
<feature type="non-terminal residue" evidence="2">
    <location>
        <position position="77"/>
    </location>
</feature>